<feature type="compositionally biased region" description="Basic and acidic residues" evidence="1">
    <location>
        <begin position="477"/>
        <end position="491"/>
    </location>
</feature>
<dbReference type="SUPFAM" id="SSF51412">
    <property type="entry name" value="Inosine monophosphate dehydrogenase (IMPDH)"/>
    <property type="match status" value="1"/>
</dbReference>
<reference evidence="3 4" key="1">
    <citation type="journal article" date="2011" name="J. Bacteriol.">
        <title>Complete genome sequence of Burkholderia gladioli BSR3.</title>
        <authorList>
            <person name="Seo Y.S."/>
            <person name="Lim J."/>
            <person name="Choi B.S."/>
            <person name="Kim H."/>
            <person name="Goo E."/>
            <person name="Lee B."/>
            <person name="Lim J.S."/>
            <person name="Choi I.Y."/>
            <person name="Moon J.S."/>
            <person name="Kim J."/>
            <person name="Hwang I."/>
        </authorList>
    </citation>
    <scope>NUCLEOTIDE SEQUENCE [LARGE SCALE GENOMIC DNA]</scope>
    <source>
        <strain evidence="3 4">BSR3</strain>
    </source>
</reference>
<evidence type="ECO:0000313" key="4">
    <source>
        <dbReference type="Proteomes" id="UP000008316"/>
    </source>
</evidence>
<keyword evidence="4" id="KW-1185">Reference proteome</keyword>
<dbReference type="NCBIfam" id="TIGR02814">
    <property type="entry name" value="pfaD_fam"/>
    <property type="match status" value="1"/>
</dbReference>
<accession>F2LA05</accession>
<dbReference type="AlphaFoldDB" id="F2LA05"/>
<organism evidence="3 4">
    <name type="scientific">Burkholderia gladioli (strain BSR3)</name>
    <dbReference type="NCBI Taxonomy" id="999541"/>
    <lineage>
        <taxon>Bacteria</taxon>
        <taxon>Pseudomonadati</taxon>
        <taxon>Pseudomonadota</taxon>
        <taxon>Betaproteobacteria</taxon>
        <taxon>Burkholderiales</taxon>
        <taxon>Burkholderiaceae</taxon>
        <taxon>Burkholderia</taxon>
    </lineage>
</organism>
<dbReference type="InterPro" id="IPR049489">
    <property type="entry name" value="FabD-like_helical_ins"/>
</dbReference>
<gene>
    <name evidence="3" type="ordered locus">bgla_1g21600</name>
</gene>
<dbReference type="InterPro" id="IPR013785">
    <property type="entry name" value="Aldolase_TIM"/>
</dbReference>
<dbReference type="EMBL" id="CP002599">
    <property type="protein sequence ID" value="AEA60789.1"/>
    <property type="molecule type" value="Genomic_DNA"/>
</dbReference>
<dbReference type="Proteomes" id="UP000008316">
    <property type="component" value="Chromosome 1"/>
</dbReference>
<dbReference type="eggNOG" id="COG2070">
    <property type="taxonomic scope" value="Bacteria"/>
</dbReference>
<dbReference type="InterPro" id="IPR014179">
    <property type="entry name" value="PfaD-like_TIM-barrel"/>
</dbReference>
<dbReference type="Pfam" id="PF21607">
    <property type="entry name" value="FabD_helical_ins"/>
    <property type="match status" value="1"/>
</dbReference>
<name>F2LA05_BURGS</name>
<protein>
    <submittedName>
        <fullName evidence="3">PfaD family protein</fullName>
    </submittedName>
</protein>
<dbReference type="Gene3D" id="3.20.20.70">
    <property type="entry name" value="Aldolase class I"/>
    <property type="match status" value="2"/>
</dbReference>
<evidence type="ECO:0000256" key="1">
    <source>
        <dbReference type="SAM" id="MobiDB-lite"/>
    </source>
</evidence>
<dbReference type="HOGENOM" id="CLU_040029_0_0_4"/>
<evidence type="ECO:0000259" key="2">
    <source>
        <dbReference type="Pfam" id="PF21607"/>
    </source>
</evidence>
<proteinExistence type="predicted"/>
<feature type="domain" description="[Acyl-carrier-protein] S-malonyltransferase-like inserted helical" evidence="2">
    <location>
        <begin position="334"/>
        <end position="414"/>
    </location>
</feature>
<dbReference type="KEGG" id="bgd:bgla_1g21600"/>
<sequence>MNSSDIGNIDLDGIDDRQAAALGSPVFRERHGVRLAYVAGAMYRGTASPELVVRMGRAGLIGFLGTGGMERGAIEAALVSIRGQLRAGEAFGVNLLADYDEPEAERANVELYLQHDVRTVEAAAFTHITPALVLFRASGLSRGEDGAVRCAHRILAKVSRLEVAEVFMNPAPEALLQALREEGAITAEQARLAAQVPMSHDICVEADSGGHTDGGIPTILLPAMQQLRQSMEARHRYREPLCMGLAGGIGAPASAAAAFAMGADFILTGSINQCTVESGATDIVKDMLQQAGIHDMAYAPAGDMFEFGARIQVLKKGLLFPMRANKLHALYTHYESLDDLPETVRTQLERAVFKRSLEAVWQEALRYLDERGRHKLKARALSDPKVRMARVFRWYFAYSSRLAFSGSTEDQVNYQVHTGPALGAFNQWVKGGPLESWRVRHVDEIGMALMRAAARHLRAGYARALDAAPAPQAQPARAEHAGIDRTEWRVA</sequence>
<evidence type="ECO:0000313" key="3">
    <source>
        <dbReference type="EMBL" id="AEA60789.1"/>
    </source>
</evidence>
<dbReference type="PANTHER" id="PTHR32332">
    <property type="entry name" value="2-NITROPROPANE DIOXYGENASE"/>
    <property type="match status" value="1"/>
</dbReference>
<feature type="region of interest" description="Disordered" evidence="1">
    <location>
        <begin position="468"/>
        <end position="491"/>
    </location>
</feature>
<dbReference type="STRING" id="999541.bgla_1g21600"/>
<dbReference type="PANTHER" id="PTHR32332:SF20">
    <property type="entry name" value="2-NITROPROPANE DIOXYGENASE-LIKE PROTEIN"/>
    <property type="match status" value="1"/>
</dbReference>
<dbReference type="RefSeq" id="WP_013698120.1">
    <property type="nucleotide sequence ID" value="NC_015381.1"/>
</dbReference>